<proteinExistence type="predicted"/>
<name>A0A7G1NMP0_9ACTN</name>
<evidence type="ECO:0000313" key="1">
    <source>
        <dbReference type="EMBL" id="BCL23652.1"/>
    </source>
</evidence>
<dbReference type="EMBL" id="AP023439">
    <property type="protein sequence ID" value="BCL23652.1"/>
    <property type="molecule type" value="Genomic_DNA"/>
</dbReference>
<dbReference type="KEGG" id="stui:GCM10017668_54950"/>
<reference evidence="1 2" key="1">
    <citation type="journal article" date="2014" name="Int. J. Syst. Evol. Microbiol.">
        <title>Complete genome sequence of Corynebacterium casei LMG S-19264T (=DSM 44701T), isolated from a smear-ripened cheese.</title>
        <authorList>
            <consortium name="US DOE Joint Genome Institute (JGI-PGF)"/>
            <person name="Walter F."/>
            <person name="Albersmeier A."/>
            <person name="Kalinowski J."/>
            <person name="Ruckert C."/>
        </authorList>
    </citation>
    <scope>NUCLEOTIDE SEQUENCE [LARGE SCALE GENOMIC DNA]</scope>
    <source>
        <strain evidence="1 2">JCM 4255</strain>
    </source>
</reference>
<gene>
    <name evidence="1" type="ORF">GCM10017668_54950</name>
</gene>
<organism evidence="1 2">
    <name type="scientific">Streptomyces tuirus</name>
    <dbReference type="NCBI Taxonomy" id="68278"/>
    <lineage>
        <taxon>Bacteria</taxon>
        <taxon>Bacillati</taxon>
        <taxon>Actinomycetota</taxon>
        <taxon>Actinomycetes</taxon>
        <taxon>Kitasatosporales</taxon>
        <taxon>Streptomycetaceae</taxon>
        <taxon>Streptomyces</taxon>
    </lineage>
</organism>
<dbReference type="Proteomes" id="UP000516373">
    <property type="component" value="Chromosome"/>
</dbReference>
<protein>
    <submittedName>
        <fullName evidence="1">Uncharacterized protein</fullName>
    </submittedName>
</protein>
<evidence type="ECO:0000313" key="2">
    <source>
        <dbReference type="Proteomes" id="UP000516373"/>
    </source>
</evidence>
<accession>A0A7G1NMP0</accession>
<dbReference type="AlphaFoldDB" id="A0A7G1NMP0"/>
<sequence length="59" mass="6685">MFRRTPGRIRKLLRNVSGMPVSPSYGVDVVRGYPVRIPGKEAHMTARWTPGHDHPALVY</sequence>